<keyword evidence="1" id="KW-0472">Membrane</keyword>
<comment type="caution">
    <text evidence="2">The sequence shown here is derived from an EMBL/GenBank/DDBJ whole genome shotgun (WGS) entry which is preliminary data.</text>
</comment>
<evidence type="ECO:0000313" key="2">
    <source>
        <dbReference type="EMBL" id="KAK3019578.1"/>
    </source>
</evidence>
<dbReference type="GO" id="GO:0015979">
    <property type="term" value="P:photosynthesis"/>
    <property type="evidence" value="ECO:0007669"/>
    <property type="project" value="InterPro"/>
</dbReference>
<dbReference type="EMBL" id="JAVXUP010000868">
    <property type="protein sequence ID" value="KAK3019578.1"/>
    <property type="molecule type" value="Genomic_DNA"/>
</dbReference>
<dbReference type="InterPro" id="IPR036408">
    <property type="entry name" value="PSI_PsaA/B_sf"/>
</dbReference>
<dbReference type="GO" id="GO:0009535">
    <property type="term" value="C:chloroplast thylakoid membrane"/>
    <property type="evidence" value="ECO:0007669"/>
    <property type="project" value="TreeGrafter"/>
</dbReference>
<protein>
    <submittedName>
        <fullName evidence="2">Uncharacterized protein</fullName>
    </submittedName>
</protein>
<reference evidence="2" key="1">
    <citation type="submission" date="2022-12" db="EMBL/GenBank/DDBJ databases">
        <title>Draft genome assemblies for two species of Escallonia (Escalloniales).</title>
        <authorList>
            <person name="Chanderbali A."/>
            <person name="Dervinis C."/>
            <person name="Anghel I."/>
            <person name="Soltis D."/>
            <person name="Soltis P."/>
            <person name="Zapata F."/>
        </authorList>
    </citation>
    <scope>NUCLEOTIDE SEQUENCE</scope>
    <source>
        <strain evidence="2">UCBG64.0493</strain>
        <tissue evidence="2">Leaf</tissue>
    </source>
</reference>
<dbReference type="AlphaFoldDB" id="A0AA88W4L3"/>
<proteinExistence type="predicted"/>
<feature type="transmembrane region" description="Helical" evidence="1">
    <location>
        <begin position="135"/>
        <end position="155"/>
    </location>
</feature>
<accession>A0AA88W4L3</accession>
<evidence type="ECO:0000313" key="3">
    <source>
        <dbReference type="Proteomes" id="UP001188597"/>
    </source>
</evidence>
<dbReference type="Pfam" id="PF00223">
    <property type="entry name" value="PsaA_PsaB"/>
    <property type="match status" value="1"/>
</dbReference>
<feature type="transmembrane region" description="Helical" evidence="1">
    <location>
        <begin position="65"/>
        <end position="93"/>
    </location>
</feature>
<dbReference type="SUPFAM" id="SSF81558">
    <property type="entry name" value="Photosystem I subunits PsaA/PsaB"/>
    <property type="match status" value="1"/>
</dbReference>
<name>A0AA88W4L3_9ASTE</name>
<sequence length="162" mass="18375">MKQMTGKNDSEWSSFFHAILFTGNYHRSWKICFLSFVPAHDRNEPHTHPSTCSSMLRVSPKGRGFVTFLMGYIFIGLGVDVLIWTSCLGYWIYVLNFLVRELIETLAWAHECTPLANLICWREKPVALSIVQARLVGLAHFSVGYIFTYAAFLIASTSGKFG</sequence>
<evidence type="ECO:0000256" key="1">
    <source>
        <dbReference type="SAM" id="Phobius"/>
    </source>
</evidence>
<dbReference type="Gene3D" id="1.20.1130.10">
    <property type="entry name" value="Photosystem I PsaA/PsaB"/>
    <property type="match status" value="1"/>
</dbReference>
<keyword evidence="3" id="KW-1185">Reference proteome</keyword>
<keyword evidence="1" id="KW-1133">Transmembrane helix</keyword>
<dbReference type="Proteomes" id="UP001188597">
    <property type="component" value="Unassembled WGS sequence"/>
</dbReference>
<dbReference type="InterPro" id="IPR001280">
    <property type="entry name" value="PSI_PsaA/B"/>
</dbReference>
<dbReference type="PANTHER" id="PTHR30128">
    <property type="entry name" value="OUTER MEMBRANE PROTEIN, OMPA-RELATED"/>
    <property type="match status" value="1"/>
</dbReference>
<organism evidence="2 3">
    <name type="scientific">Escallonia herrerae</name>
    <dbReference type="NCBI Taxonomy" id="1293975"/>
    <lineage>
        <taxon>Eukaryota</taxon>
        <taxon>Viridiplantae</taxon>
        <taxon>Streptophyta</taxon>
        <taxon>Embryophyta</taxon>
        <taxon>Tracheophyta</taxon>
        <taxon>Spermatophyta</taxon>
        <taxon>Magnoliopsida</taxon>
        <taxon>eudicotyledons</taxon>
        <taxon>Gunneridae</taxon>
        <taxon>Pentapetalae</taxon>
        <taxon>asterids</taxon>
        <taxon>campanulids</taxon>
        <taxon>Escalloniales</taxon>
        <taxon>Escalloniaceae</taxon>
        <taxon>Escallonia</taxon>
    </lineage>
</organism>
<gene>
    <name evidence="2" type="ORF">RJ639_003645</name>
</gene>
<dbReference type="PANTHER" id="PTHR30128:SF19">
    <property type="entry name" value="PHOTOSYSTEM I P700 CHLOROPHYLL A APOPROTEIN A1-RELATED"/>
    <property type="match status" value="1"/>
</dbReference>
<keyword evidence="1" id="KW-0812">Transmembrane</keyword>